<evidence type="ECO:0000256" key="5">
    <source>
        <dbReference type="ARBA" id="ARBA00023186"/>
    </source>
</evidence>
<dbReference type="GO" id="GO:0033615">
    <property type="term" value="P:mitochondrial proton-transporting ATP synthase complex assembly"/>
    <property type="evidence" value="ECO:0007669"/>
    <property type="project" value="TreeGrafter"/>
</dbReference>
<dbReference type="SUPFAM" id="SSF160909">
    <property type="entry name" value="ATP12-like"/>
    <property type="match status" value="1"/>
</dbReference>
<dbReference type="AlphaFoldDB" id="A0A9W7DKA2"/>
<gene>
    <name evidence="6" type="ORF">Amon01_000798800</name>
</gene>
<dbReference type="InterPro" id="IPR011419">
    <property type="entry name" value="ATP12_ATP_synth-F1-assembly"/>
</dbReference>
<keyword evidence="4" id="KW-0496">Mitochondrion</keyword>
<dbReference type="Proteomes" id="UP001165063">
    <property type="component" value="Unassembled WGS sequence"/>
</dbReference>
<evidence type="ECO:0000313" key="7">
    <source>
        <dbReference type="Proteomes" id="UP001165063"/>
    </source>
</evidence>
<evidence type="ECO:0000256" key="3">
    <source>
        <dbReference type="ARBA" id="ARBA00022946"/>
    </source>
</evidence>
<comment type="similarity">
    <text evidence="2">Belongs to the ATP12 family.</text>
</comment>
<organism evidence="6 7">
    <name type="scientific">Ambrosiozyma monospora</name>
    <name type="common">Yeast</name>
    <name type="synonym">Endomycopsis monosporus</name>
    <dbReference type="NCBI Taxonomy" id="43982"/>
    <lineage>
        <taxon>Eukaryota</taxon>
        <taxon>Fungi</taxon>
        <taxon>Dikarya</taxon>
        <taxon>Ascomycota</taxon>
        <taxon>Saccharomycotina</taxon>
        <taxon>Pichiomycetes</taxon>
        <taxon>Pichiales</taxon>
        <taxon>Pichiaceae</taxon>
        <taxon>Ambrosiozyma</taxon>
    </lineage>
</organism>
<dbReference type="EMBL" id="BSXU01006499">
    <property type="protein sequence ID" value="GMG55919.1"/>
    <property type="molecule type" value="Genomic_DNA"/>
</dbReference>
<name>A0A9W7DKA2_AMBMO</name>
<keyword evidence="7" id="KW-1185">Reference proteome</keyword>
<keyword evidence="5" id="KW-0143">Chaperone</keyword>
<dbReference type="Gene3D" id="3.30.2180.10">
    <property type="entry name" value="ATP12-like"/>
    <property type="match status" value="1"/>
</dbReference>
<evidence type="ECO:0000313" key="6">
    <source>
        <dbReference type="EMBL" id="GMG55919.1"/>
    </source>
</evidence>
<protein>
    <submittedName>
        <fullName evidence="6">Unnamed protein product</fullName>
    </submittedName>
</protein>
<evidence type="ECO:0000256" key="2">
    <source>
        <dbReference type="ARBA" id="ARBA00008231"/>
    </source>
</evidence>
<proteinExistence type="inferred from homology"/>
<dbReference type="GO" id="GO:0005739">
    <property type="term" value="C:mitochondrion"/>
    <property type="evidence" value="ECO:0007669"/>
    <property type="project" value="UniProtKB-SubCell"/>
</dbReference>
<reference evidence="6" key="1">
    <citation type="submission" date="2023-04" db="EMBL/GenBank/DDBJ databases">
        <title>Ambrosiozyma monospora NBRC 1965.</title>
        <authorList>
            <person name="Ichikawa N."/>
            <person name="Sato H."/>
            <person name="Tonouchi N."/>
        </authorList>
    </citation>
    <scope>NUCLEOTIDE SEQUENCE</scope>
    <source>
        <strain evidence="6">NBRC 1965</strain>
    </source>
</reference>
<dbReference type="OrthoDB" id="5322896at2759"/>
<evidence type="ECO:0000256" key="4">
    <source>
        <dbReference type="ARBA" id="ARBA00023128"/>
    </source>
</evidence>
<comment type="subcellular location">
    <subcellularLocation>
        <location evidence="1">Mitochondrion</location>
    </subcellularLocation>
</comment>
<dbReference type="InterPro" id="IPR023335">
    <property type="entry name" value="ATP12_ortho_dom_sf"/>
</dbReference>
<comment type="caution">
    <text evidence="6">The sequence shown here is derived from an EMBL/GenBank/DDBJ whole genome shotgun (WGS) entry which is preliminary data.</text>
</comment>
<accession>A0A9W7DKA2</accession>
<dbReference type="PANTHER" id="PTHR21013">
    <property type="entry name" value="ATP SYNTHASE MITOCHONDRIAL F1 COMPLEX ASSEMBLY FACTOR 2/ATP12 PROTEIN, MITOCHONDRIAL PRECURSOR"/>
    <property type="match status" value="1"/>
</dbReference>
<dbReference type="Gene3D" id="1.10.3580.10">
    <property type="entry name" value="ATP12 ATPase"/>
    <property type="match status" value="1"/>
</dbReference>
<keyword evidence="3" id="KW-0809">Transit peptide</keyword>
<sequence length="374" mass="41445">MLSSRTIARSTNVILKQSRILVPTVTTRLLLPQFQSRTYATPKKGTISHFAPPPSYESNKKTETNRLEKTLTKFWEKVSAQQDPVSGTYHIKLDKQTIKTPLGYNLTIPKNKAALAHLLVVEWQSLPDLAIKPYLVPLTSLVSRCIDLEMVQGKAQAQAQAQAQAGQEKLEDGDEGVTVPIDDKEREMIAKIGGDLTAIKTQLLRYLDTDTLLVFAPEKDCDGELRKRQEETYRPIIQSMEAFLTKFSDAETKEPLKLSFLDADKDGMRGNLQPADVRAAALNYLNSLDIWSLVALENATLVGKSFLTGISLLRMCDVEDSYDVGLEEIATAATLETVVQTGIWGEVEDTHDVNKVDIRRSLAAASIVAYNHGA</sequence>
<dbReference type="Pfam" id="PF07542">
    <property type="entry name" value="ATP12"/>
    <property type="match status" value="1"/>
</dbReference>
<dbReference type="InterPro" id="IPR042272">
    <property type="entry name" value="ATP12_ATP_synth-F1-assembly_N"/>
</dbReference>
<evidence type="ECO:0000256" key="1">
    <source>
        <dbReference type="ARBA" id="ARBA00004173"/>
    </source>
</evidence>
<dbReference type="PANTHER" id="PTHR21013:SF10">
    <property type="entry name" value="ATP SYNTHASE MITOCHONDRIAL F1 COMPLEX ASSEMBLY FACTOR 2"/>
    <property type="match status" value="1"/>
</dbReference>